<dbReference type="AlphaFoldDB" id="A0A5M6CTM1"/>
<proteinExistence type="predicted"/>
<comment type="caution">
    <text evidence="2">The sequence shown here is derived from an EMBL/GenBank/DDBJ whole genome shotgun (WGS) entry which is preliminary data.</text>
</comment>
<feature type="transmembrane region" description="Helical" evidence="1">
    <location>
        <begin position="83"/>
        <end position="100"/>
    </location>
</feature>
<keyword evidence="1" id="KW-0472">Membrane</keyword>
<evidence type="ECO:0000256" key="1">
    <source>
        <dbReference type="SAM" id="Phobius"/>
    </source>
</evidence>
<feature type="transmembrane region" description="Helical" evidence="1">
    <location>
        <begin position="126"/>
        <end position="145"/>
    </location>
</feature>
<feature type="transmembrane region" description="Helical" evidence="1">
    <location>
        <begin position="24"/>
        <end position="45"/>
    </location>
</feature>
<dbReference type="RefSeq" id="WP_150079758.1">
    <property type="nucleotide sequence ID" value="NZ_VWOX01000028.1"/>
</dbReference>
<keyword evidence="1" id="KW-1133">Transmembrane helix</keyword>
<evidence type="ECO:0000313" key="2">
    <source>
        <dbReference type="EMBL" id="KAA5538658.1"/>
    </source>
</evidence>
<name>A0A5M6CTM1_9BACT</name>
<sequence length="171" mass="18943">MNPFRPADLTAEDMAMLPPSRRPLSVVLLAMASIALGIVVFAAPFSNGIQTFFRPRFGTELPFLLALPGLCMALWLCKPTIRLLVLAALLFLLLGSIYYFRTSAHMTLWGSVDTVLNPAGGRLSSSLLWCAAPFFVCGVFLLSMAGRLKHLTTKWAVSKKQRIRQSEWPEE</sequence>
<reference evidence="2 3" key="1">
    <citation type="submission" date="2019-08" db="EMBL/GenBank/DDBJ databases">
        <authorList>
            <person name="Dhanesh K."/>
            <person name="Kumar G."/>
            <person name="Sasikala C."/>
            <person name="Venkata Ramana C."/>
        </authorList>
    </citation>
    <scope>NUCLEOTIDE SEQUENCE [LARGE SCALE GENOMIC DNA]</scope>
    <source>
        <strain evidence="2 3">JC645</strain>
    </source>
</reference>
<dbReference type="EMBL" id="VWOX01000028">
    <property type="protein sequence ID" value="KAA5538658.1"/>
    <property type="molecule type" value="Genomic_DNA"/>
</dbReference>
<keyword evidence="3" id="KW-1185">Reference proteome</keyword>
<dbReference type="Proteomes" id="UP000324479">
    <property type="component" value="Unassembled WGS sequence"/>
</dbReference>
<gene>
    <name evidence="2" type="ORF">FYK55_27130</name>
</gene>
<protein>
    <submittedName>
        <fullName evidence="2">Uncharacterized protein</fullName>
    </submittedName>
</protein>
<keyword evidence="1" id="KW-0812">Transmembrane</keyword>
<organism evidence="2 3">
    <name type="scientific">Roseiconus nitratireducens</name>
    <dbReference type="NCBI Taxonomy" id="2605748"/>
    <lineage>
        <taxon>Bacteria</taxon>
        <taxon>Pseudomonadati</taxon>
        <taxon>Planctomycetota</taxon>
        <taxon>Planctomycetia</taxon>
        <taxon>Pirellulales</taxon>
        <taxon>Pirellulaceae</taxon>
        <taxon>Roseiconus</taxon>
    </lineage>
</organism>
<accession>A0A5M6CTM1</accession>
<evidence type="ECO:0000313" key="3">
    <source>
        <dbReference type="Proteomes" id="UP000324479"/>
    </source>
</evidence>
<feature type="transmembrane region" description="Helical" evidence="1">
    <location>
        <begin position="57"/>
        <end position="76"/>
    </location>
</feature>